<dbReference type="SUPFAM" id="SSF48452">
    <property type="entry name" value="TPR-like"/>
    <property type="match status" value="1"/>
</dbReference>
<dbReference type="Pfam" id="PF00515">
    <property type="entry name" value="TPR_1"/>
    <property type="match status" value="1"/>
</dbReference>
<sequence length="591" mass="65542">MEPEIRKLMQRAVACHQTGDLESAARLYQEVLKQSPDSAEAHNLHGVATSSLGRHAEARASLKLAVALAPANATYQQNLGRVLLEQGDLDGSEEALRIATYLAPSLAPAQANLGNLFKKRGKLREAIACYDRALALAPADHKTWNNLGTSWRELKDLPRAEDALRKALEIRPDFVPALSNLGLVLAERGASDEALACFVRALELDPDQADLYVNYGNTLRDLGRDEAASAAFAEVTVRIDPRHGGAWSSLGNATLAIGDIERAGACYRMSLECTPGDPILHFNYALYLLLTGDYANGFAEYEWGLRADLRQPRREFRKPLWQGDPFAGETLLVYSEQGLGDAIQFMRYLPEVKSRGGRVLFEVHPAFQNLLNRVPGADQVISRRDDGSIDVPFDRYVALLSLPTRFGITLESLGSVQPYLEVPGDAREAAARRFGGVSDFKVVLSWYGNPMHKNDARRSIPLETLAPLMGVPNARFYAVAPDERTAQDIQATGFPIEAWSLPLEVAAAVIQEADLVITVDTLHAHLAGAIGQTAWVLLPFMGDWRWLLDREDSPWYPSLRLFRQKKPHDWVDVVERVRVALAAEIRRRREK</sequence>
<dbReference type="Gene3D" id="1.25.40.10">
    <property type="entry name" value="Tetratricopeptide repeat domain"/>
    <property type="match status" value="3"/>
</dbReference>
<proteinExistence type="predicted"/>
<accession>T1BT61</accession>
<dbReference type="Pfam" id="PF13181">
    <property type="entry name" value="TPR_8"/>
    <property type="match status" value="1"/>
</dbReference>
<dbReference type="PANTHER" id="PTHR44809:SF1">
    <property type="entry name" value="PROTEIN O-MANNOSYL-TRANSFERASE TMTC1"/>
    <property type="match status" value="1"/>
</dbReference>
<dbReference type="SMART" id="SM00028">
    <property type="entry name" value="TPR"/>
    <property type="match status" value="8"/>
</dbReference>
<name>T1BT61_9ZZZZ</name>
<dbReference type="AlphaFoldDB" id="T1BT61"/>
<dbReference type="PROSITE" id="PS50293">
    <property type="entry name" value="TPR_REGION"/>
    <property type="match status" value="2"/>
</dbReference>
<reference evidence="1" key="2">
    <citation type="journal article" date="2014" name="ISME J.">
        <title>Microbial stratification in low pH oxic and suboxic macroscopic growths along an acid mine drainage.</title>
        <authorList>
            <person name="Mendez-Garcia C."/>
            <person name="Mesa V."/>
            <person name="Sprenger R.R."/>
            <person name="Richter M."/>
            <person name="Diez M.S."/>
            <person name="Solano J."/>
            <person name="Bargiela R."/>
            <person name="Golyshina O.V."/>
            <person name="Manteca A."/>
            <person name="Ramos J.L."/>
            <person name="Gallego J.R."/>
            <person name="Llorente I."/>
            <person name="Martins Dos Santos V.A."/>
            <person name="Jensen O.N."/>
            <person name="Pelaez A.I."/>
            <person name="Sanchez J."/>
            <person name="Ferrer M."/>
        </authorList>
    </citation>
    <scope>NUCLEOTIDE SEQUENCE</scope>
</reference>
<dbReference type="SUPFAM" id="SSF53756">
    <property type="entry name" value="UDP-Glycosyltransferase/glycogen phosphorylase"/>
    <property type="match status" value="1"/>
</dbReference>
<dbReference type="InterPro" id="IPR052943">
    <property type="entry name" value="TMTC_O-mannosyl-trnsfr"/>
</dbReference>
<dbReference type="InterPro" id="IPR019734">
    <property type="entry name" value="TPR_rpt"/>
</dbReference>
<dbReference type="Gene3D" id="3.40.50.2000">
    <property type="entry name" value="Glycogen Phosphorylase B"/>
    <property type="match status" value="1"/>
</dbReference>
<protein>
    <submittedName>
        <fullName evidence="1">Tetratricopeptide TPR_2 repeat protein</fullName>
    </submittedName>
</protein>
<dbReference type="InterPro" id="IPR011990">
    <property type="entry name" value="TPR-like_helical_dom_sf"/>
</dbReference>
<dbReference type="EMBL" id="AUZY01001148">
    <property type="protein sequence ID" value="EQD76081.1"/>
    <property type="molecule type" value="Genomic_DNA"/>
</dbReference>
<dbReference type="PROSITE" id="PS50005">
    <property type="entry name" value="TPR"/>
    <property type="match status" value="4"/>
</dbReference>
<reference evidence="1" key="1">
    <citation type="submission" date="2013-08" db="EMBL/GenBank/DDBJ databases">
        <authorList>
            <person name="Mendez C."/>
            <person name="Richter M."/>
            <person name="Ferrer M."/>
            <person name="Sanchez J."/>
        </authorList>
    </citation>
    <scope>NUCLEOTIDE SEQUENCE</scope>
</reference>
<organism evidence="1">
    <name type="scientific">mine drainage metagenome</name>
    <dbReference type="NCBI Taxonomy" id="410659"/>
    <lineage>
        <taxon>unclassified sequences</taxon>
        <taxon>metagenomes</taxon>
        <taxon>ecological metagenomes</taxon>
    </lineage>
</organism>
<dbReference type="Pfam" id="PF13432">
    <property type="entry name" value="TPR_16"/>
    <property type="match status" value="2"/>
</dbReference>
<evidence type="ECO:0000313" key="1">
    <source>
        <dbReference type="EMBL" id="EQD76081.1"/>
    </source>
</evidence>
<dbReference type="PANTHER" id="PTHR44809">
    <property type="match status" value="1"/>
</dbReference>
<gene>
    <name evidence="1" type="ORF">B1B_01926</name>
</gene>
<comment type="caution">
    <text evidence="1">The sequence shown here is derived from an EMBL/GenBank/DDBJ whole genome shotgun (WGS) entry which is preliminary data.</text>
</comment>